<dbReference type="KEGG" id="bpg:Bathy07g04080"/>
<feature type="region of interest" description="Disordered" evidence="1">
    <location>
        <begin position="57"/>
        <end position="76"/>
    </location>
</feature>
<feature type="region of interest" description="Disordered" evidence="1">
    <location>
        <begin position="1"/>
        <end position="33"/>
    </location>
</feature>
<feature type="region of interest" description="Disordered" evidence="1">
    <location>
        <begin position="227"/>
        <end position="261"/>
    </location>
</feature>
<reference evidence="2 3" key="1">
    <citation type="submission" date="2011-10" db="EMBL/GenBank/DDBJ databases">
        <authorList>
            <person name="Genoscope - CEA"/>
        </authorList>
    </citation>
    <scope>NUCLEOTIDE SEQUENCE [LARGE SCALE GENOMIC DNA]</scope>
    <source>
        <strain evidence="2 3">RCC 1105</strain>
    </source>
</reference>
<proteinExistence type="predicted"/>
<organism evidence="2 3">
    <name type="scientific">Bathycoccus prasinos</name>
    <dbReference type="NCBI Taxonomy" id="41875"/>
    <lineage>
        <taxon>Eukaryota</taxon>
        <taxon>Viridiplantae</taxon>
        <taxon>Chlorophyta</taxon>
        <taxon>Mamiellophyceae</taxon>
        <taxon>Mamiellales</taxon>
        <taxon>Bathycoccaceae</taxon>
        <taxon>Bathycoccus</taxon>
    </lineage>
</organism>
<sequence>MATSVCSRASTTTPSSSCAPSSLSTTRRNNGRRRICDERNQNRLSLRRPRGQKRCFFSRDAKSAATTPTGSEDEVERTIDADSIAARVFHEKKKKNDENNDSIHVKEGTVCALGARGRFHIKYAKNKYKERVDFTDSSFKTLLGGFNEEEETSTNGQQYYSYESELSGTIRKNHLDGCEKNVLNTFVARTGQWATENGVNKMLRGKVVGVCETSAADAVARYSMKPPPLTWTKKKEKKKKEKRKNDDDDVNEDVMILPPNMPKGKTRTAVVALAFAIKPKIAMRAFVNLDTFTVWRAELITPEGVELWRFSSGEGEGEVAHREHAAGHVTVYTTTEERCVRSSDDDDDSFEAPYYGTLKSETQTTTSKTTSIDVMRCEGGHFLAETSRGYFFIDFSSHVSGIDKTAAALSANEDLKICGYTSSLGVGGAPIRGNIRIGDFDAFGSTQKNVAFWEQSLDAAARLPGTLMSPPAGSLGLDAIRDTIIRLNVPKRVPGSRKNPKVTLDAFASEEDLLAASSSKNSDDDFVLPWSKLTFIDGAPYVECFLNPDDSMVKTVNSKSGLYKLSLAVGGVGVILSNRVATELDLIEQKQGLSPGGILSGAGEDTGRLARVSNETFTIRADSFRIGRFGFKHETVRALTHLDGDPPDLGLSCHADGIVCADLFRGCCLYIDAKNERMAVTSAIQ</sequence>
<feature type="compositionally biased region" description="Low complexity" evidence="1">
    <location>
        <begin position="1"/>
        <end position="27"/>
    </location>
</feature>
<dbReference type="AlphaFoldDB" id="K8FHM9"/>
<feature type="compositionally biased region" description="Basic residues" evidence="1">
    <location>
        <begin position="232"/>
        <end position="242"/>
    </location>
</feature>
<gene>
    <name evidence="2" type="ORF">Bathy07g04080</name>
</gene>
<name>K8FHM9_9CHLO</name>
<protein>
    <submittedName>
        <fullName evidence="2">Uncharacterized protein</fullName>
    </submittedName>
</protein>
<dbReference type="EMBL" id="FO082272">
    <property type="protein sequence ID" value="CCO65994.1"/>
    <property type="molecule type" value="Genomic_DNA"/>
</dbReference>
<dbReference type="STRING" id="41875.K8FHM9"/>
<evidence type="ECO:0000313" key="3">
    <source>
        <dbReference type="Proteomes" id="UP000198341"/>
    </source>
</evidence>
<dbReference type="GeneID" id="19014897"/>
<evidence type="ECO:0000313" key="2">
    <source>
        <dbReference type="EMBL" id="CCO65994.1"/>
    </source>
</evidence>
<accession>K8FHM9</accession>
<dbReference type="OrthoDB" id="498655at2759"/>
<dbReference type="Proteomes" id="UP000198341">
    <property type="component" value="Chromosome 7"/>
</dbReference>
<dbReference type="RefSeq" id="XP_007511906.1">
    <property type="nucleotide sequence ID" value="XM_007511844.1"/>
</dbReference>
<keyword evidence="3" id="KW-1185">Reference proteome</keyword>
<evidence type="ECO:0000256" key="1">
    <source>
        <dbReference type="SAM" id="MobiDB-lite"/>
    </source>
</evidence>